<evidence type="ECO:0000256" key="5">
    <source>
        <dbReference type="ARBA" id="ARBA00022519"/>
    </source>
</evidence>
<evidence type="ECO:0000256" key="8">
    <source>
        <dbReference type="ARBA" id="ARBA00023136"/>
    </source>
</evidence>
<comment type="caution">
    <text evidence="11">The sequence shown here is derived from an EMBL/GenBank/DDBJ whole genome shotgun (WGS) entry which is preliminary data.</text>
</comment>
<evidence type="ECO:0000256" key="9">
    <source>
        <dbReference type="SAM" id="MobiDB-lite"/>
    </source>
</evidence>
<feature type="transmembrane region" description="Helical" evidence="10">
    <location>
        <begin position="110"/>
        <end position="129"/>
    </location>
</feature>
<sequence length="691" mass="74989">MLTSLLNGARSRPELLILLLMVMIIAMLIIPLPTYLVDFLIGLNIVLAMLVFMGSFYIDRILSFSTFPSVLLITTLFRLALSISTSRLILIEADAGEIIATFGQFVIGDSLAVGFVVFSIVTVVQFIVITKGSERVAEVAARFSLDGMPGKQMSIDADLRAGIIDADGARERRSVVERESQLYGSFDGAMKFIKGDAIAGIIIIFVNFVGGIAVGVTQHGMSLSAALSTYTMLTIGDGLVAQIPALLIAISAGFIVTRVNGDSDNMGRNIVGQLLGNRFVLVVTAGLALAVGMLPGFPLLVFLILAGALGGLFYFKRRAERTAAAPGQPAGGRTAQGGAAAESGKPGSDGSLGLISNLDRVATETVPLILLVPKARRAELERMQLAERLRSQFFIDYGVRLPQMMLSDSSSMQDNRAAVLINEIRAEEFALHFDLARVVNYSDEVEALGIQPTWAGQGAGRCAWVAPAEGEKLAKLGYQLRPALDELYQCLSALLARHVSEYFGIQEAKHMLDQLEGKYPDLLKEVLRHATVQRIAEVLQRLLTERISVRNMKLIMEALALWAPREKDVINLVEHVRGALARYICHKFANGNELRAVMVSAEVEDVVRKGVRQTSAGAFLNLEPSASEELMDLFAVGLGSLSIAHKDMVLLASVDVRRFIKKLVETRFHDLEVISFGEITDSVSVNVIKTI</sequence>
<feature type="region of interest" description="Disordered" evidence="9">
    <location>
        <begin position="325"/>
        <end position="348"/>
    </location>
</feature>
<dbReference type="PIRSF" id="PIRSF005419">
    <property type="entry name" value="FlhA"/>
    <property type="match status" value="1"/>
</dbReference>
<evidence type="ECO:0000256" key="2">
    <source>
        <dbReference type="ARBA" id="ARBA00008835"/>
    </source>
</evidence>
<evidence type="ECO:0000256" key="10">
    <source>
        <dbReference type="SAM" id="Phobius"/>
    </source>
</evidence>
<dbReference type="Proteomes" id="UP001438292">
    <property type="component" value="Unassembled WGS sequence"/>
</dbReference>
<feature type="transmembrane region" description="Helical" evidence="10">
    <location>
        <begin position="297"/>
        <end position="315"/>
    </location>
</feature>
<evidence type="ECO:0000256" key="4">
    <source>
        <dbReference type="ARBA" id="ARBA00022475"/>
    </source>
</evidence>
<dbReference type="EMBL" id="JBDQQU010000013">
    <property type="protein sequence ID" value="MEO3955925.1"/>
    <property type="molecule type" value="Genomic_DNA"/>
</dbReference>
<name>A0ABV0H779_9NEIS</name>
<dbReference type="Pfam" id="PF00771">
    <property type="entry name" value="FHIPEP"/>
    <property type="match status" value="1"/>
</dbReference>
<dbReference type="NCBIfam" id="NF011865">
    <property type="entry name" value="PRK15337.1"/>
    <property type="match status" value="1"/>
</dbReference>
<dbReference type="InterPro" id="IPR042196">
    <property type="entry name" value="FHIPEP_4"/>
</dbReference>
<feature type="compositionally biased region" description="Low complexity" evidence="9">
    <location>
        <begin position="325"/>
        <end position="341"/>
    </location>
</feature>
<gene>
    <name evidence="11" type="ORF">ABH309_15845</name>
</gene>
<evidence type="ECO:0000313" key="12">
    <source>
        <dbReference type="Proteomes" id="UP001438292"/>
    </source>
</evidence>
<reference evidence="11 12" key="1">
    <citation type="submission" date="2024-05" db="EMBL/GenBank/DDBJ databases">
        <authorList>
            <person name="De Oliveira J.P."/>
            <person name="Noriler S.A."/>
            <person name="De Oliveira A.G."/>
            <person name="Sipoli D.S."/>
        </authorList>
    </citation>
    <scope>NUCLEOTIDE SEQUENCE [LARGE SCALE GENOMIC DNA]</scope>
    <source>
        <strain evidence="11 12">LABIM186</strain>
    </source>
</reference>
<dbReference type="Gene3D" id="1.10.8.540">
    <property type="entry name" value="FHIPEP family, domain 3"/>
    <property type="match status" value="1"/>
</dbReference>
<protein>
    <submittedName>
        <fullName evidence="11">EscV/YscV/HrcV family type III secretion system export apparatus protein</fullName>
    </submittedName>
</protein>
<keyword evidence="3" id="KW-0813">Transport</keyword>
<organism evidence="11 12">
    <name type="scientific">Chromobacterium piscinae</name>
    <dbReference type="NCBI Taxonomy" id="686831"/>
    <lineage>
        <taxon>Bacteria</taxon>
        <taxon>Pseudomonadati</taxon>
        <taxon>Pseudomonadota</taxon>
        <taxon>Betaproteobacteria</taxon>
        <taxon>Neisseriales</taxon>
        <taxon>Chromobacteriaceae</taxon>
        <taxon>Chromobacterium</taxon>
    </lineage>
</organism>
<dbReference type="InterPro" id="IPR042194">
    <property type="entry name" value="FHIPEP_1"/>
</dbReference>
<dbReference type="GeneID" id="97477023"/>
<dbReference type="PANTHER" id="PTHR30161:SF2">
    <property type="entry name" value="INVASION PROTEIN INVA"/>
    <property type="match status" value="1"/>
</dbReference>
<evidence type="ECO:0000256" key="7">
    <source>
        <dbReference type="ARBA" id="ARBA00022989"/>
    </source>
</evidence>
<keyword evidence="6 10" id="KW-0812">Transmembrane</keyword>
<feature type="transmembrane region" description="Helical" evidence="10">
    <location>
        <begin position="70"/>
        <end position="90"/>
    </location>
</feature>
<dbReference type="Gene3D" id="3.40.50.12790">
    <property type="entry name" value="FHIPEP family, domain 4"/>
    <property type="match status" value="1"/>
</dbReference>
<dbReference type="PROSITE" id="PS00994">
    <property type="entry name" value="FHIPEP"/>
    <property type="match status" value="1"/>
</dbReference>
<keyword evidence="4" id="KW-1003">Cell membrane</keyword>
<feature type="transmembrane region" description="Helical" evidence="10">
    <location>
        <begin position="271"/>
        <end position="291"/>
    </location>
</feature>
<keyword evidence="7 10" id="KW-1133">Transmembrane helix</keyword>
<feature type="transmembrane region" description="Helical" evidence="10">
    <location>
        <begin position="15"/>
        <end position="33"/>
    </location>
</feature>
<dbReference type="InterPro" id="IPR042193">
    <property type="entry name" value="FHIPEP_3"/>
</dbReference>
<feature type="transmembrane region" description="Helical" evidence="10">
    <location>
        <begin position="197"/>
        <end position="219"/>
    </location>
</feature>
<keyword evidence="8 10" id="KW-0472">Membrane</keyword>
<dbReference type="InterPro" id="IPR001712">
    <property type="entry name" value="T3SS_FHIPEP"/>
</dbReference>
<dbReference type="RefSeq" id="WP_221667103.1">
    <property type="nucleotide sequence ID" value="NZ_JBDQQU010000013.1"/>
</dbReference>
<proteinExistence type="inferred from homology"/>
<keyword evidence="12" id="KW-1185">Reference proteome</keyword>
<evidence type="ECO:0000313" key="11">
    <source>
        <dbReference type="EMBL" id="MEO3955925.1"/>
    </source>
</evidence>
<dbReference type="Gene3D" id="3.40.5.40">
    <property type="entry name" value="FHIPEP family, domain 2"/>
    <property type="match status" value="1"/>
</dbReference>
<evidence type="ECO:0000256" key="6">
    <source>
        <dbReference type="ARBA" id="ARBA00022692"/>
    </source>
</evidence>
<feature type="transmembrane region" description="Helical" evidence="10">
    <location>
        <begin position="239"/>
        <end position="259"/>
    </location>
</feature>
<feature type="transmembrane region" description="Helical" evidence="10">
    <location>
        <begin position="39"/>
        <end position="58"/>
    </location>
</feature>
<accession>A0ABV0H779</accession>
<dbReference type="InterPro" id="IPR025505">
    <property type="entry name" value="FHIPEP_CS"/>
</dbReference>
<dbReference type="NCBIfam" id="TIGR01399">
    <property type="entry name" value="hrcV"/>
    <property type="match status" value="1"/>
</dbReference>
<comment type="subcellular location">
    <subcellularLocation>
        <location evidence="1">Cell inner membrane</location>
        <topology evidence="1">Multi-pass membrane protein</topology>
    </subcellularLocation>
</comment>
<comment type="similarity">
    <text evidence="2">Belongs to the FHIPEP (flagella/HR/invasion proteins export pore) family.</text>
</comment>
<dbReference type="PANTHER" id="PTHR30161">
    <property type="entry name" value="FLAGELLAR EXPORT PROTEIN, MEMBRANE FLHA SUBUNIT-RELATED"/>
    <property type="match status" value="1"/>
</dbReference>
<dbReference type="InterPro" id="IPR006302">
    <property type="entry name" value="T3SS_HrcV"/>
</dbReference>
<dbReference type="PRINTS" id="PR00949">
    <property type="entry name" value="TYPE3IMAPROT"/>
</dbReference>
<evidence type="ECO:0000256" key="3">
    <source>
        <dbReference type="ARBA" id="ARBA00022448"/>
    </source>
</evidence>
<dbReference type="Gene3D" id="3.40.30.60">
    <property type="entry name" value="FHIPEP family, domain 1"/>
    <property type="match status" value="1"/>
</dbReference>
<evidence type="ECO:0000256" key="1">
    <source>
        <dbReference type="ARBA" id="ARBA00004429"/>
    </source>
</evidence>
<keyword evidence="5" id="KW-0997">Cell inner membrane</keyword>